<evidence type="ECO:0008006" key="4">
    <source>
        <dbReference type="Google" id="ProtNLM"/>
    </source>
</evidence>
<evidence type="ECO:0000256" key="1">
    <source>
        <dbReference type="SAM" id="MobiDB-lite"/>
    </source>
</evidence>
<organism evidence="2 3">
    <name type="scientific">Puccinia striiformis f. sp. tritici PST-78</name>
    <dbReference type="NCBI Taxonomy" id="1165861"/>
    <lineage>
        <taxon>Eukaryota</taxon>
        <taxon>Fungi</taxon>
        <taxon>Dikarya</taxon>
        <taxon>Basidiomycota</taxon>
        <taxon>Pucciniomycotina</taxon>
        <taxon>Pucciniomycetes</taxon>
        <taxon>Pucciniales</taxon>
        <taxon>Pucciniaceae</taxon>
        <taxon>Puccinia</taxon>
    </lineage>
</organism>
<feature type="region of interest" description="Disordered" evidence="1">
    <location>
        <begin position="1"/>
        <end position="43"/>
    </location>
</feature>
<evidence type="ECO:0000313" key="2">
    <source>
        <dbReference type="EMBL" id="KNE99108.1"/>
    </source>
</evidence>
<accession>A0A0L0VIL9</accession>
<comment type="caution">
    <text evidence="2">The sequence shown here is derived from an EMBL/GenBank/DDBJ whole genome shotgun (WGS) entry which is preliminary data.</text>
</comment>
<feature type="compositionally biased region" description="Low complexity" evidence="1">
    <location>
        <begin position="29"/>
        <end position="39"/>
    </location>
</feature>
<gene>
    <name evidence="2" type="ORF">PSTG_07588</name>
</gene>
<dbReference type="OrthoDB" id="2505635at2759"/>
<keyword evidence="3" id="KW-1185">Reference proteome</keyword>
<dbReference type="EMBL" id="AJIL01000049">
    <property type="protein sequence ID" value="KNE99108.1"/>
    <property type="molecule type" value="Genomic_DNA"/>
</dbReference>
<dbReference type="Proteomes" id="UP000054564">
    <property type="component" value="Unassembled WGS sequence"/>
</dbReference>
<name>A0A0L0VIL9_9BASI</name>
<dbReference type="AlphaFoldDB" id="A0A0L0VIL9"/>
<reference evidence="3" key="1">
    <citation type="submission" date="2014-03" db="EMBL/GenBank/DDBJ databases">
        <title>The Genome Sequence of Puccinia striiformis f. sp. tritici PST-78.</title>
        <authorList>
            <consortium name="The Broad Institute Genome Sequencing Platform"/>
            <person name="Cuomo C."/>
            <person name="Hulbert S."/>
            <person name="Chen X."/>
            <person name="Walker B."/>
            <person name="Young S.K."/>
            <person name="Zeng Q."/>
            <person name="Gargeya S."/>
            <person name="Fitzgerald M."/>
            <person name="Haas B."/>
            <person name="Abouelleil A."/>
            <person name="Alvarado L."/>
            <person name="Arachchi H.M."/>
            <person name="Berlin A.M."/>
            <person name="Chapman S.B."/>
            <person name="Goldberg J."/>
            <person name="Griggs A."/>
            <person name="Gujja S."/>
            <person name="Hansen M."/>
            <person name="Howarth C."/>
            <person name="Imamovic A."/>
            <person name="Larimer J."/>
            <person name="McCowan C."/>
            <person name="Montmayeur A."/>
            <person name="Murphy C."/>
            <person name="Neiman D."/>
            <person name="Pearson M."/>
            <person name="Priest M."/>
            <person name="Roberts A."/>
            <person name="Saif S."/>
            <person name="Shea T."/>
            <person name="Sisk P."/>
            <person name="Sykes S."/>
            <person name="Wortman J."/>
            <person name="Nusbaum C."/>
            <person name="Birren B."/>
        </authorList>
    </citation>
    <scope>NUCLEOTIDE SEQUENCE [LARGE SCALE GENOMIC DNA]</scope>
    <source>
        <strain evidence="3">race PST-78</strain>
    </source>
</reference>
<sequence length="143" mass="15943">MGMFATGLGKDNQVGTTRNGLPNHKRAKPPNSKQPPKQQDCGQGGCSLIKLQNNKRVVCGSRSNVKDVKILIDHDQIQRSPNSKATTTGEYLAETVQLIAEKFEITNKICGNIVSNNTYNNVIMIQELKKLKWPNFKGEPHWI</sequence>
<proteinExistence type="predicted"/>
<protein>
    <recommendedName>
        <fullName evidence="4">DUF659 domain-containing protein</fullName>
    </recommendedName>
</protein>
<evidence type="ECO:0000313" key="3">
    <source>
        <dbReference type="Proteomes" id="UP000054564"/>
    </source>
</evidence>